<dbReference type="Proteomes" id="UP001319104">
    <property type="component" value="Unassembled WGS sequence"/>
</dbReference>
<evidence type="ECO:0000313" key="4">
    <source>
        <dbReference type="EMBL" id="MBS9525061.1"/>
    </source>
</evidence>
<dbReference type="InterPro" id="IPR035094">
    <property type="entry name" value="EgtD"/>
</dbReference>
<proteinExistence type="predicted"/>
<reference evidence="4 5" key="1">
    <citation type="submission" date="2021-05" db="EMBL/GenBank/DDBJ databases">
        <authorList>
            <person name="Zhang Z.D."/>
            <person name="Osman G."/>
        </authorList>
    </citation>
    <scope>NUCLEOTIDE SEQUENCE [LARGE SCALE GENOMIC DNA]</scope>
    <source>
        <strain evidence="4 5">KCTC 32217</strain>
    </source>
</reference>
<name>A0AAP2CHZ4_9BACT</name>
<dbReference type="Pfam" id="PF10017">
    <property type="entry name" value="Methyltransf_33"/>
    <property type="match status" value="1"/>
</dbReference>
<evidence type="ECO:0000256" key="2">
    <source>
        <dbReference type="ARBA" id="ARBA00022679"/>
    </source>
</evidence>
<feature type="domain" description="Histidine-specific methyltransferase SAM-dependent" evidence="3">
    <location>
        <begin position="11"/>
        <end position="318"/>
    </location>
</feature>
<keyword evidence="1 4" id="KW-0489">Methyltransferase</keyword>
<comment type="caution">
    <text evidence="4">The sequence shown here is derived from an EMBL/GenBank/DDBJ whole genome shotgun (WGS) entry which is preliminary data.</text>
</comment>
<gene>
    <name evidence="4" type="primary">egtD</name>
    <name evidence="4" type="ORF">KI659_13660</name>
</gene>
<dbReference type="EMBL" id="JAHCMY010000008">
    <property type="protein sequence ID" value="MBS9525061.1"/>
    <property type="molecule type" value="Genomic_DNA"/>
</dbReference>
<dbReference type="InterPro" id="IPR051128">
    <property type="entry name" value="EgtD_Methyltrsf_superfamily"/>
</dbReference>
<dbReference type="SUPFAM" id="SSF53335">
    <property type="entry name" value="S-adenosyl-L-methionine-dependent methyltransferases"/>
    <property type="match status" value="1"/>
</dbReference>
<dbReference type="NCBIfam" id="TIGR03438">
    <property type="entry name" value="egtD_ergothio"/>
    <property type="match status" value="1"/>
</dbReference>
<evidence type="ECO:0000256" key="1">
    <source>
        <dbReference type="ARBA" id="ARBA00022603"/>
    </source>
</evidence>
<dbReference type="RefSeq" id="WP_213945925.1">
    <property type="nucleotide sequence ID" value="NZ_JAHCMY010000008.1"/>
</dbReference>
<keyword evidence="5" id="KW-1185">Reference proteome</keyword>
<accession>A0AAP2CHZ4</accession>
<dbReference type="GO" id="GO:0052706">
    <property type="term" value="F:L-histidine N(alpha)-methyltransferase activity"/>
    <property type="evidence" value="ECO:0007669"/>
    <property type="project" value="UniProtKB-EC"/>
</dbReference>
<evidence type="ECO:0000259" key="3">
    <source>
        <dbReference type="Pfam" id="PF10017"/>
    </source>
</evidence>
<sequence>MNHTTTYDQIFAQDVLQGLSSPLKTLPSKYFYDEKGDKLFQAIMALPEYYLTRTEYAILETYKAQILDRFAKSGKPFNLVELGAGNGLKTKILIQYLCDQKVEFTYFPIDISGYVLKELEEDLKEICPQVKVHPITGTYRHALKDREWDNGSPTLMLFLGSNYGNFLEEDAKELLDRISDSLRINDGLLMGFDLKKDPELILAAYNDAQGVTRDFNLNLLERINRELGGNFELDKFKHWPIYDPVSGECKSFLVSLEEQQVFIEALNKTFQFTHAEPIFTEVSKKYGLHDIDALSQEKGFKVEKNFMDDEAFFSDSLWVKS</sequence>
<dbReference type="InterPro" id="IPR017804">
    <property type="entry name" value="MeTrfase_EgtD-like"/>
</dbReference>
<dbReference type="PIRSF" id="PIRSF018005">
    <property type="entry name" value="UCP018005"/>
    <property type="match status" value="1"/>
</dbReference>
<dbReference type="Gene3D" id="3.40.50.150">
    <property type="entry name" value="Vaccinia Virus protein VP39"/>
    <property type="match status" value="1"/>
</dbReference>
<dbReference type="InterPro" id="IPR029063">
    <property type="entry name" value="SAM-dependent_MTases_sf"/>
</dbReference>
<evidence type="ECO:0000313" key="5">
    <source>
        <dbReference type="Proteomes" id="UP001319104"/>
    </source>
</evidence>
<dbReference type="PANTHER" id="PTHR43397:SF1">
    <property type="entry name" value="ERGOTHIONEINE BIOSYNTHESIS PROTEIN 1"/>
    <property type="match status" value="1"/>
</dbReference>
<protein>
    <submittedName>
        <fullName evidence="4">L-histidine N(Alpha)-methyltransferase</fullName>
        <ecNumber evidence="4">2.1.1.44</ecNumber>
    </submittedName>
</protein>
<dbReference type="GO" id="GO:0032259">
    <property type="term" value="P:methylation"/>
    <property type="evidence" value="ECO:0007669"/>
    <property type="project" value="UniProtKB-KW"/>
</dbReference>
<organism evidence="4 5">
    <name type="scientific">Litoribacter ruber</name>
    <dbReference type="NCBI Taxonomy" id="702568"/>
    <lineage>
        <taxon>Bacteria</taxon>
        <taxon>Pseudomonadati</taxon>
        <taxon>Bacteroidota</taxon>
        <taxon>Cytophagia</taxon>
        <taxon>Cytophagales</taxon>
        <taxon>Cyclobacteriaceae</taxon>
        <taxon>Litoribacter</taxon>
    </lineage>
</organism>
<dbReference type="InterPro" id="IPR019257">
    <property type="entry name" value="MeTrfase_dom"/>
</dbReference>
<dbReference type="AlphaFoldDB" id="A0AAP2CHZ4"/>
<dbReference type="EC" id="2.1.1.44" evidence="4"/>
<dbReference type="PANTHER" id="PTHR43397">
    <property type="entry name" value="ERGOTHIONEINE BIOSYNTHESIS PROTEIN 1"/>
    <property type="match status" value="1"/>
</dbReference>
<keyword evidence="2 4" id="KW-0808">Transferase</keyword>